<evidence type="ECO:0008006" key="3">
    <source>
        <dbReference type="Google" id="ProtNLM"/>
    </source>
</evidence>
<dbReference type="HOGENOM" id="CLU_107084_3_1_5"/>
<sequence>MMSKVHVAVAQLGLAEDGWRDILERLTGKRSLRACSPAELDRLLAEFRRLGWRATRRPLSQQAIVRMIYGVWGELSPHLAEPGDAALRAFVRRQTKSEAHPEGIDAPEFLTVPDATKVLEGLKAWRARIQRKEQPHAGA</sequence>
<keyword evidence="2" id="KW-1185">Reference proteome</keyword>
<protein>
    <recommendedName>
        <fullName evidence="3">Mu-like prophage protein gp16</fullName>
    </recommendedName>
</protein>
<dbReference type="Pfam" id="PF06252">
    <property type="entry name" value="GemA"/>
    <property type="match status" value="1"/>
</dbReference>
<comment type="caution">
    <text evidence="1">The sequence shown here is derived from an EMBL/GenBank/DDBJ whole genome shotgun (WGS) entry which is preliminary data.</text>
</comment>
<dbReference type="InterPro" id="IPR009363">
    <property type="entry name" value="Phage_Mu_Gp16"/>
</dbReference>
<proteinExistence type="predicted"/>
<evidence type="ECO:0000313" key="1">
    <source>
        <dbReference type="EMBL" id="EFH11609.1"/>
    </source>
</evidence>
<evidence type="ECO:0000313" key="2">
    <source>
        <dbReference type="Proteomes" id="UP000005324"/>
    </source>
</evidence>
<reference evidence="1 2" key="1">
    <citation type="submission" date="2010-04" db="EMBL/GenBank/DDBJ databases">
        <authorList>
            <person name="Qin X."/>
            <person name="Bachman B."/>
            <person name="Battles P."/>
            <person name="Bell A."/>
            <person name="Bess C."/>
            <person name="Bickham C."/>
            <person name="Chaboub L."/>
            <person name="Chen D."/>
            <person name="Coyle M."/>
            <person name="Deiros D.R."/>
            <person name="Dinh H."/>
            <person name="Forbes L."/>
            <person name="Fowler G."/>
            <person name="Francisco L."/>
            <person name="Fu Q."/>
            <person name="Gubbala S."/>
            <person name="Hale W."/>
            <person name="Han Y."/>
            <person name="Hemphill L."/>
            <person name="Highlander S.K."/>
            <person name="Hirani K."/>
            <person name="Hogues M."/>
            <person name="Jackson L."/>
            <person name="Jakkamsetti A."/>
            <person name="Javaid M."/>
            <person name="Jiang H."/>
            <person name="Korchina V."/>
            <person name="Kovar C."/>
            <person name="Lara F."/>
            <person name="Lee S."/>
            <person name="Mata R."/>
            <person name="Mathew T."/>
            <person name="Moen C."/>
            <person name="Morales K."/>
            <person name="Munidasa M."/>
            <person name="Nazareth L."/>
            <person name="Ngo R."/>
            <person name="Nguyen L."/>
            <person name="Okwuonu G."/>
            <person name="Ongeri F."/>
            <person name="Patil S."/>
            <person name="Petrosino J."/>
            <person name="Pham C."/>
            <person name="Pham P."/>
            <person name="Pu L.-L."/>
            <person name="Puazo M."/>
            <person name="Raj R."/>
            <person name="Reid J."/>
            <person name="Rouhana J."/>
            <person name="Saada N."/>
            <person name="Shang Y."/>
            <person name="Simmons D."/>
            <person name="Thornton R."/>
            <person name="Warren J."/>
            <person name="Weissenberger G."/>
            <person name="Zhang J."/>
            <person name="Zhang L."/>
            <person name="Zhou C."/>
            <person name="Zhu D."/>
            <person name="Muzny D."/>
            <person name="Worley K."/>
            <person name="Gibbs R."/>
        </authorList>
    </citation>
    <scope>NUCLEOTIDE SEQUENCE [LARGE SCALE GENOMIC DNA]</scope>
    <source>
        <strain evidence="1 2">ATCC 49957</strain>
    </source>
</reference>
<dbReference type="EMBL" id="ADVL01000351">
    <property type="protein sequence ID" value="EFH11609.1"/>
    <property type="molecule type" value="Genomic_DNA"/>
</dbReference>
<gene>
    <name evidence="1" type="ORF">HMPREF0731_2168</name>
</gene>
<name>D5RM57_9PROT</name>
<dbReference type="AlphaFoldDB" id="D5RM57"/>
<dbReference type="Proteomes" id="UP000005324">
    <property type="component" value="Unassembled WGS sequence"/>
</dbReference>
<accession>D5RM57</accession>
<organism evidence="1 2">
    <name type="scientific">Pseudoroseomonas cervicalis ATCC 49957</name>
    <dbReference type="NCBI Taxonomy" id="525371"/>
    <lineage>
        <taxon>Bacteria</taxon>
        <taxon>Pseudomonadati</taxon>
        <taxon>Pseudomonadota</taxon>
        <taxon>Alphaproteobacteria</taxon>
        <taxon>Acetobacterales</taxon>
        <taxon>Roseomonadaceae</taxon>
        <taxon>Roseomonas</taxon>
    </lineage>
</organism>